<protein>
    <recommendedName>
        <fullName evidence="4">Ankyrin repeat protein</fullName>
    </recommendedName>
</protein>
<organism evidence="2 3">
    <name type="scientific">Polyrhizophydium stewartii</name>
    <dbReference type="NCBI Taxonomy" id="2732419"/>
    <lineage>
        <taxon>Eukaryota</taxon>
        <taxon>Fungi</taxon>
        <taxon>Fungi incertae sedis</taxon>
        <taxon>Chytridiomycota</taxon>
        <taxon>Chytridiomycota incertae sedis</taxon>
        <taxon>Chytridiomycetes</taxon>
        <taxon>Rhizophydiales</taxon>
        <taxon>Rhizophydiales incertae sedis</taxon>
        <taxon>Polyrhizophydium</taxon>
    </lineage>
</organism>
<comment type="caution">
    <text evidence="2">The sequence shown here is derived from an EMBL/GenBank/DDBJ whole genome shotgun (WGS) entry which is preliminary data.</text>
</comment>
<proteinExistence type="predicted"/>
<evidence type="ECO:0000313" key="3">
    <source>
        <dbReference type="Proteomes" id="UP001527925"/>
    </source>
</evidence>
<dbReference type="SMART" id="SM00248">
    <property type="entry name" value="ANK"/>
    <property type="match status" value="3"/>
</dbReference>
<gene>
    <name evidence="2" type="ORF">HK105_207352</name>
</gene>
<dbReference type="Gene3D" id="1.25.40.20">
    <property type="entry name" value="Ankyrin repeat-containing domain"/>
    <property type="match status" value="1"/>
</dbReference>
<feature type="region of interest" description="Disordered" evidence="1">
    <location>
        <begin position="57"/>
        <end position="80"/>
    </location>
</feature>
<reference evidence="2 3" key="1">
    <citation type="submission" date="2023-09" db="EMBL/GenBank/DDBJ databases">
        <title>Pangenome analysis of Batrachochytrium dendrobatidis and related Chytrids.</title>
        <authorList>
            <person name="Yacoub M.N."/>
            <person name="Stajich J.E."/>
            <person name="James T.Y."/>
        </authorList>
    </citation>
    <scope>NUCLEOTIDE SEQUENCE [LARGE SCALE GENOMIC DNA]</scope>
    <source>
        <strain evidence="2 3">JEL0888</strain>
    </source>
</reference>
<dbReference type="SUPFAM" id="SSF48403">
    <property type="entry name" value="Ankyrin repeat"/>
    <property type="match status" value="1"/>
</dbReference>
<accession>A0ABR4N0Q5</accession>
<keyword evidence="3" id="KW-1185">Reference proteome</keyword>
<evidence type="ECO:0000256" key="1">
    <source>
        <dbReference type="SAM" id="MobiDB-lite"/>
    </source>
</evidence>
<dbReference type="InterPro" id="IPR002110">
    <property type="entry name" value="Ankyrin_rpt"/>
</dbReference>
<dbReference type="Proteomes" id="UP001527925">
    <property type="component" value="Unassembled WGS sequence"/>
</dbReference>
<dbReference type="InterPro" id="IPR052050">
    <property type="entry name" value="SecEffector_AnkRepeat"/>
</dbReference>
<evidence type="ECO:0000313" key="2">
    <source>
        <dbReference type="EMBL" id="KAL2913116.1"/>
    </source>
</evidence>
<evidence type="ECO:0008006" key="4">
    <source>
        <dbReference type="Google" id="ProtNLM"/>
    </source>
</evidence>
<dbReference type="PANTHER" id="PTHR46586">
    <property type="entry name" value="ANKYRIN REPEAT-CONTAINING PROTEIN"/>
    <property type="match status" value="1"/>
</dbReference>
<dbReference type="PANTHER" id="PTHR46586:SF3">
    <property type="entry name" value="ANKYRIN REPEAT-CONTAINING PROTEIN"/>
    <property type="match status" value="1"/>
</dbReference>
<dbReference type="EMBL" id="JADGIZ020000051">
    <property type="protein sequence ID" value="KAL2913116.1"/>
    <property type="molecule type" value="Genomic_DNA"/>
</dbReference>
<dbReference type="InterPro" id="IPR036770">
    <property type="entry name" value="Ankyrin_rpt-contain_sf"/>
</dbReference>
<sequence>MDTGSAVPVRASAVGQLLPAVHGLTARPAAGVVSSQLSAHLAGDTKHPAAALLPEPAAAAQPAAREPHHPQKRPRLSATNEWDRMPAEIQHMILATAGPFTKFVNGMLVAAELRGLSAKQRERLWQDAIDVDWQGDLHLLPHANIASKSLSFHNRRLFERAMGRFRIEDVTQVIIRNGWMDMLDFSGSGIVAPAAAREGALDLLEDLFDVKQIVRPSRELLALAASSGHLEVIKFLHERTPSRHWLHSVGSNAARSGNLDLVIWLSVHRPESLGASAFEAAAWGDHMHIVRWLVDHCAVDCGWQAIRGAAIRDNLDMLQLLLERFPDALDDLDADYPFLSTSIGVLELLDERGLVSPDRIVSHAVEEGAIIVLEWALARFNLTLDETCLEDAYASQQTRLLKHVYERMLPFDHDSARWAAEYGNVEIMSWAIVRDRSVIPMLIQATTSRGDAALVEWWCVRHGVVIGQDELHSAIFRGNHGLAAHLLESAGANWDIAAVRRAALSCNAKTIVHLCDAIDAKLGSSTAAGPLAQ</sequence>
<name>A0ABR4N0Q5_9FUNG</name>